<dbReference type="PANTHER" id="PTHR34977:SF1">
    <property type="entry name" value="UPF0337 PROTEIN YJBJ"/>
    <property type="match status" value="1"/>
</dbReference>
<dbReference type="Proteomes" id="UP000075515">
    <property type="component" value="Unassembled WGS sequence"/>
</dbReference>
<evidence type="ECO:0000313" key="5">
    <source>
        <dbReference type="Proteomes" id="UP000075515"/>
    </source>
</evidence>
<evidence type="ECO:0000256" key="1">
    <source>
        <dbReference type="ARBA" id="ARBA00009129"/>
    </source>
</evidence>
<feature type="domain" description="CsbD-like" evidence="3">
    <location>
        <begin position="6"/>
        <end position="57"/>
    </location>
</feature>
<name>A0A150S0R4_SORCE</name>
<proteinExistence type="inferred from homology"/>
<dbReference type="InterPro" id="IPR050423">
    <property type="entry name" value="UPF0337_stress_rsp"/>
</dbReference>
<evidence type="ECO:0000259" key="3">
    <source>
        <dbReference type="Pfam" id="PF05532"/>
    </source>
</evidence>
<comment type="caution">
    <text evidence="4">The sequence shown here is derived from an EMBL/GenBank/DDBJ whole genome shotgun (WGS) entry which is preliminary data.</text>
</comment>
<dbReference type="PANTHER" id="PTHR34977">
    <property type="entry name" value="UPF0337 PROTEIN YJBJ"/>
    <property type="match status" value="1"/>
</dbReference>
<reference evidence="4 5" key="1">
    <citation type="submission" date="2014-02" db="EMBL/GenBank/DDBJ databases">
        <title>The small core and large imbalanced accessory genome model reveals a collaborative survival strategy of Sorangium cellulosum strains in nature.</title>
        <authorList>
            <person name="Han K."/>
            <person name="Peng R."/>
            <person name="Blom J."/>
            <person name="Li Y.-Z."/>
        </authorList>
    </citation>
    <scope>NUCLEOTIDE SEQUENCE [LARGE SCALE GENOMIC DNA]</scope>
    <source>
        <strain evidence="4 5">So0149</strain>
    </source>
</reference>
<comment type="similarity">
    <text evidence="1">Belongs to the UPF0337 (CsbD) family.</text>
</comment>
<feature type="compositionally biased region" description="Basic and acidic residues" evidence="2">
    <location>
        <begin position="1"/>
        <end position="10"/>
    </location>
</feature>
<accession>A0A150S0R4</accession>
<sequence length="99" mass="10723">MSNESDRNEGAAEEMGGKLKKGLGKLLGDEQMEAEGRAKELKGRVQQEDAKADERARGALEEAAGAIKNRVGKLVDNEQMAAEGKAKELRGENRQKANQ</sequence>
<feature type="region of interest" description="Disordered" evidence="2">
    <location>
        <begin position="1"/>
        <end position="56"/>
    </location>
</feature>
<feature type="compositionally biased region" description="Basic and acidic residues" evidence="2">
    <location>
        <begin position="84"/>
        <end position="99"/>
    </location>
</feature>
<dbReference type="InterPro" id="IPR008462">
    <property type="entry name" value="CsbD"/>
</dbReference>
<dbReference type="Pfam" id="PF05532">
    <property type="entry name" value="CsbD"/>
    <property type="match status" value="1"/>
</dbReference>
<dbReference type="Gene3D" id="1.10.1470.10">
    <property type="entry name" value="YjbJ"/>
    <property type="match status" value="1"/>
</dbReference>
<dbReference type="InterPro" id="IPR036629">
    <property type="entry name" value="YjbJ_sf"/>
</dbReference>
<dbReference type="SUPFAM" id="SSF69047">
    <property type="entry name" value="Hypothetical protein YjbJ"/>
    <property type="match status" value="2"/>
</dbReference>
<gene>
    <name evidence="4" type="ORF">BE18_37545</name>
</gene>
<evidence type="ECO:0000313" key="4">
    <source>
        <dbReference type="EMBL" id="KYF97042.1"/>
    </source>
</evidence>
<dbReference type="AlphaFoldDB" id="A0A150S0R4"/>
<feature type="compositionally biased region" description="Basic and acidic residues" evidence="2">
    <location>
        <begin position="34"/>
        <end position="56"/>
    </location>
</feature>
<dbReference type="EMBL" id="JEMC01001463">
    <property type="protein sequence ID" value="KYF97042.1"/>
    <property type="molecule type" value="Genomic_DNA"/>
</dbReference>
<evidence type="ECO:0000256" key="2">
    <source>
        <dbReference type="SAM" id="MobiDB-lite"/>
    </source>
</evidence>
<organism evidence="4 5">
    <name type="scientific">Sorangium cellulosum</name>
    <name type="common">Polyangium cellulosum</name>
    <dbReference type="NCBI Taxonomy" id="56"/>
    <lineage>
        <taxon>Bacteria</taxon>
        <taxon>Pseudomonadati</taxon>
        <taxon>Myxococcota</taxon>
        <taxon>Polyangia</taxon>
        <taxon>Polyangiales</taxon>
        <taxon>Polyangiaceae</taxon>
        <taxon>Sorangium</taxon>
    </lineage>
</organism>
<protein>
    <submittedName>
        <fullName evidence="4">General stress protein CsbD</fullName>
    </submittedName>
</protein>
<feature type="region of interest" description="Disordered" evidence="2">
    <location>
        <begin position="76"/>
        <end position="99"/>
    </location>
</feature>